<evidence type="ECO:0000256" key="5">
    <source>
        <dbReference type="ARBA" id="ARBA00022502"/>
    </source>
</evidence>
<comment type="subcellular location">
    <subcellularLocation>
        <location evidence="11">Endoplasmic reticulum membrane</location>
        <topology evidence="11">Single-pass membrane protein</topology>
    </subcellularLocation>
    <subcellularLocation>
        <location evidence="1">Endoplasmic reticulum membrane</location>
        <topology evidence="1">Single-pass type III membrane protein</topology>
    </subcellularLocation>
</comment>
<comment type="function">
    <text evidence="11">Required for proper folding and/or the stability of a subset of proteins in the endoplasmic reticulum. Component of glycosylphosphatidylinositol-mannosyltransferase 1 which transfers the first of the 4 mannoses in the GPI-anchor precursors during GPI-anchor biosynthesis. Probably acts by stabilizing the mannosyltransferase GPI14.</text>
</comment>
<feature type="transmembrane region" description="Helical" evidence="11">
    <location>
        <begin position="379"/>
        <end position="399"/>
    </location>
</feature>
<dbReference type="UniPathway" id="UPA00196"/>
<dbReference type="SMART" id="SM00780">
    <property type="entry name" value="PIG-X"/>
    <property type="match status" value="1"/>
</dbReference>
<gene>
    <name evidence="12" type="ORF">LAMI_0F00562G</name>
</gene>
<dbReference type="InterPro" id="IPR013233">
    <property type="entry name" value="PIG-X/PBN1"/>
</dbReference>
<evidence type="ECO:0000313" key="13">
    <source>
        <dbReference type="Proteomes" id="UP000191024"/>
    </source>
</evidence>
<keyword evidence="8 11" id="KW-1133">Transmembrane helix</keyword>
<dbReference type="STRING" id="1230905.A0A1G4JVP0"/>
<organism evidence="12 13">
    <name type="scientific">Lachancea mirantina</name>
    <dbReference type="NCBI Taxonomy" id="1230905"/>
    <lineage>
        <taxon>Eukaryota</taxon>
        <taxon>Fungi</taxon>
        <taxon>Dikarya</taxon>
        <taxon>Ascomycota</taxon>
        <taxon>Saccharomycotina</taxon>
        <taxon>Saccharomycetes</taxon>
        <taxon>Saccharomycetales</taxon>
        <taxon>Saccharomycetaceae</taxon>
        <taxon>Lachancea</taxon>
    </lineage>
</organism>
<protein>
    <recommendedName>
        <fullName evidence="4 11">Protein PBN1</fullName>
    </recommendedName>
</protein>
<evidence type="ECO:0000256" key="8">
    <source>
        <dbReference type="ARBA" id="ARBA00022989"/>
    </source>
</evidence>
<keyword evidence="13" id="KW-1185">Reference proteome</keyword>
<dbReference type="GO" id="GO:0000030">
    <property type="term" value="F:mannosyltransferase activity"/>
    <property type="evidence" value="ECO:0007669"/>
    <property type="project" value="TreeGrafter"/>
</dbReference>
<evidence type="ECO:0000256" key="2">
    <source>
        <dbReference type="ARBA" id="ARBA00004687"/>
    </source>
</evidence>
<proteinExistence type="inferred from homology"/>
<evidence type="ECO:0000256" key="3">
    <source>
        <dbReference type="ARBA" id="ARBA00010345"/>
    </source>
</evidence>
<dbReference type="GO" id="GO:0005789">
    <property type="term" value="C:endoplasmic reticulum membrane"/>
    <property type="evidence" value="ECO:0007669"/>
    <property type="project" value="UniProtKB-SubCell"/>
</dbReference>
<evidence type="ECO:0000313" key="12">
    <source>
        <dbReference type="EMBL" id="SCU95009.1"/>
    </source>
</evidence>
<keyword evidence="10" id="KW-0325">Glycoprotein</keyword>
<dbReference type="PANTHER" id="PTHR28533">
    <property type="entry name" value="PROTEIN PBN1"/>
    <property type="match status" value="1"/>
</dbReference>
<dbReference type="EMBL" id="LT598467">
    <property type="protein sequence ID" value="SCU95009.1"/>
    <property type="molecule type" value="Genomic_DNA"/>
</dbReference>
<keyword evidence="9 11" id="KW-0472">Membrane</keyword>
<evidence type="ECO:0000256" key="10">
    <source>
        <dbReference type="ARBA" id="ARBA00023180"/>
    </source>
</evidence>
<accession>A0A1G4JVP0</accession>
<dbReference type="GO" id="GO:0006506">
    <property type="term" value="P:GPI anchor biosynthetic process"/>
    <property type="evidence" value="ECO:0007669"/>
    <property type="project" value="UniProtKB-UniPathway"/>
</dbReference>
<comment type="similarity">
    <text evidence="3 11">Belongs to the PIGX family.</text>
</comment>
<keyword evidence="7 11" id="KW-0256">Endoplasmic reticulum</keyword>
<evidence type="ECO:0000256" key="4">
    <source>
        <dbReference type="ARBA" id="ARBA00020410"/>
    </source>
</evidence>
<dbReference type="Pfam" id="PF08320">
    <property type="entry name" value="PIG-X"/>
    <property type="match status" value="1"/>
</dbReference>
<keyword evidence="6 11" id="KW-0812">Transmembrane</keyword>
<reference evidence="13" key="1">
    <citation type="submission" date="2016-03" db="EMBL/GenBank/DDBJ databases">
        <authorList>
            <person name="Devillers H."/>
        </authorList>
    </citation>
    <scope>NUCLEOTIDE SEQUENCE [LARGE SCALE GENOMIC DNA]</scope>
</reference>
<sequence length="405" mass="46346">MRQRISVVSKNHDVLSEDLDIQDNSVVMRGNGQFIQRRWTIERNVTLPTSSLEATRITWKRAKNCQQNILEPTLINGLNVYVGNRTESNGPMLPNFKLVHADEFDEDMIYDKLPEVATILQKFDEGLADLDIQVEGATIKVDEYFQVETDSLVKVKIDEHLSKLEAGFFSVESEDNTEVTLNGVRCMWLENGTIDKCQQTMLFYQQAHIRRPIDSRTPLTLRQPVGLHPNVAIDLREHDNKTQCEFFSYITLPRELFVDKYQSSPVFLHGSQDLELPEYKLPADVWGSETMFRLQPGIENEIKLHSRYVRPVDGVAVNTASFDLLVFKACDSGSSSVRENPFYSKGLGFEAYFTEDTVFTHLNTTKIEVSIPAGNMNDYHFFQLTTVLCVVVSLVYLFAKFFKNT</sequence>
<dbReference type="Proteomes" id="UP000191024">
    <property type="component" value="Chromosome F"/>
</dbReference>
<name>A0A1G4JVP0_9SACH</name>
<comment type="pathway">
    <text evidence="2 11">Glycolipid biosynthesis; glycosylphosphatidylinositol-anchor biosynthesis.</text>
</comment>
<dbReference type="GO" id="GO:1990529">
    <property type="term" value="C:glycosylphosphatidylinositol-mannosyltransferase I complex"/>
    <property type="evidence" value="ECO:0007669"/>
    <property type="project" value="TreeGrafter"/>
</dbReference>
<dbReference type="InterPro" id="IPR042322">
    <property type="entry name" value="Pbn1"/>
</dbReference>
<evidence type="ECO:0000256" key="11">
    <source>
        <dbReference type="RuleBase" id="RU366056"/>
    </source>
</evidence>
<dbReference type="PANTHER" id="PTHR28533:SF1">
    <property type="entry name" value="PROTEIN PBN1"/>
    <property type="match status" value="1"/>
</dbReference>
<evidence type="ECO:0000256" key="6">
    <source>
        <dbReference type="ARBA" id="ARBA00022692"/>
    </source>
</evidence>
<keyword evidence="5 11" id="KW-0337">GPI-anchor biosynthesis</keyword>
<evidence type="ECO:0000256" key="9">
    <source>
        <dbReference type="ARBA" id="ARBA00023136"/>
    </source>
</evidence>
<evidence type="ECO:0000256" key="7">
    <source>
        <dbReference type="ARBA" id="ARBA00022824"/>
    </source>
</evidence>
<evidence type="ECO:0000256" key="1">
    <source>
        <dbReference type="ARBA" id="ARBA00004643"/>
    </source>
</evidence>
<dbReference type="AlphaFoldDB" id="A0A1G4JVP0"/>
<dbReference type="OrthoDB" id="5546453at2759"/>